<reference evidence="1" key="1">
    <citation type="journal article" date="2015" name="Nature">
        <title>Complex archaea that bridge the gap between prokaryotes and eukaryotes.</title>
        <authorList>
            <person name="Spang A."/>
            <person name="Saw J.H."/>
            <person name="Jorgensen S.L."/>
            <person name="Zaremba-Niedzwiedzka K."/>
            <person name="Martijn J."/>
            <person name="Lind A.E."/>
            <person name="van Eijk R."/>
            <person name="Schleper C."/>
            <person name="Guy L."/>
            <person name="Ettema T.J."/>
        </authorList>
    </citation>
    <scope>NUCLEOTIDE SEQUENCE</scope>
</reference>
<comment type="caution">
    <text evidence="1">The sequence shown here is derived from an EMBL/GenBank/DDBJ whole genome shotgun (WGS) entry which is preliminary data.</text>
</comment>
<dbReference type="EMBL" id="LAZR01009700">
    <property type="protein sequence ID" value="KKM71093.1"/>
    <property type="molecule type" value="Genomic_DNA"/>
</dbReference>
<name>A0A0F9JN58_9ZZZZ</name>
<evidence type="ECO:0008006" key="2">
    <source>
        <dbReference type="Google" id="ProtNLM"/>
    </source>
</evidence>
<dbReference type="AlphaFoldDB" id="A0A0F9JN58"/>
<gene>
    <name evidence="1" type="ORF">LCGC14_1434080</name>
</gene>
<dbReference type="InterPro" id="IPR017853">
    <property type="entry name" value="GH"/>
</dbReference>
<organism evidence="1">
    <name type="scientific">marine sediment metagenome</name>
    <dbReference type="NCBI Taxonomy" id="412755"/>
    <lineage>
        <taxon>unclassified sequences</taxon>
        <taxon>metagenomes</taxon>
        <taxon>ecological metagenomes</taxon>
    </lineage>
</organism>
<sequence length="338" mass="39045">MKLGASYFGNRILKHVREDMEKMLDDGCNFVVHTMSEHDIVYHSQTMVDIVKASKEVGLEVFLDPWGVGRVFGGESFSTFVKQYPESRQRLSFTEGEIKVNKACLNAKAFRDEMLHWIELAAKTGADGVFWDEPHLFYGELTELFGKSRKIWGCTCHRCKDVFKDNYGHEMPLDFTDDVAEFRENTILNFVEYLSNISSKKGLKNAICVFPKKEPKYGIYQWEKIVKMKNIDIFGSDPYWFSYDKGVGDFVGEISREVVQLCNKYRKEPQIWIQGFRVPEGREEEVSTAIKVAYDSGVKNIATWCFEAGACMTYISSDCPEKVWNIISRKYKELNKTV</sequence>
<accession>A0A0F9JN58</accession>
<dbReference type="Gene3D" id="3.20.20.80">
    <property type="entry name" value="Glycosidases"/>
    <property type="match status" value="1"/>
</dbReference>
<dbReference type="SUPFAM" id="SSF51445">
    <property type="entry name" value="(Trans)glycosidases"/>
    <property type="match status" value="1"/>
</dbReference>
<protein>
    <recommendedName>
        <fullName evidence="2">Uroporphyrinogen decarboxylase (URO-D) domain-containing protein</fullName>
    </recommendedName>
</protein>
<proteinExistence type="predicted"/>
<evidence type="ECO:0000313" key="1">
    <source>
        <dbReference type="EMBL" id="KKM71093.1"/>
    </source>
</evidence>